<protein>
    <recommendedName>
        <fullName evidence="4">DUF3180 domain-containing protein</fullName>
    </recommendedName>
</protein>
<evidence type="ECO:0000313" key="2">
    <source>
        <dbReference type="EMBL" id="MBX0322339.1"/>
    </source>
</evidence>
<feature type="transmembrane region" description="Helical" evidence="1">
    <location>
        <begin position="115"/>
        <end position="139"/>
    </location>
</feature>
<evidence type="ECO:0000313" key="3">
    <source>
        <dbReference type="Proteomes" id="UP001430377"/>
    </source>
</evidence>
<feature type="transmembrane region" description="Helical" evidence="1">
    <location>
        <begin position="12"/>
        <end position="31"/>
    </location>
</feature>
<dbReference type="AlphaFoldDB" id="A0AAW4PMK5"/>
<keyword evidence="1" id="KW-0472">Membrane</keyword>
<keyword evidence="3" id="KW-1185">Reference proteome</keyword>
<dbReference type="EMBL" id="RKLR01000002">
    <property type="protein sequence ID" value="MBX0322339.1"/>
    <property type="molecule type" value="Genomic_DNA"/>
</dbReference>
<evidence type="ECO:0008006" key="4">
    <source>
        <dbReference type="Google" id="ProtNLM"/>
    </source>
</evidence>
<dbReference type="RefSeq" id="WP_220617345.1">
    <property type="nucleotide sequence ID" value="NZ_RKLR01000002.1"/>
</dbReference>
<comment type="caution">
    <text evidence="2">The sequence shown here is derived from an EMBL/GenBank/DDBJ whole genome shotgun (WGS) entry which is preliminary data.</text>
</comment>
<sequence length="163" mass="17068">MRPQFHRAKPLQAAKLTAVVLTLLYSAGVYLRVIPSERITTLFLVPLLALLLALVVTGEALCAGYRAARTDGPVTETLTANPGYAVVRFVELGTAVVAVAAVAVVVASIPAGPMAGPGAVGVFLLVVGLGLLVLLGGLLRSLTELYRHRQSARPDERRPGSFS</sequence>
<dbReference type="Proteomes" id="UP001430377">
    <property type="component" value="Unassembled WGS sequence"/>
</dbReference>
<reference evidence="2 3" key="1">
    <citation type="submission" date="2021-06" db="EMBL/GenBank/DDBJ databases">
        <title>Halomicroarcula sp. a new haloarchaeum isolated from saline soil.</title>
        <authorList>
            <person name="Duran-Viseras A."/>
            <person name="Sanchez-Porro C."/>
            <person name="Ventosa A."/>
        </authorList>
    </citation>
    <scope>NUCLEOTIDE SEQUENCE [LARGE SCALE GENOMIC DNA]</scope>
    <source>
        <strain evidence="2 3">F13</strain>
    </source>
</reference>
<gene>
    <name evidence="2" type="ORF">EGH21_04755</name>
</gene>
<proteinExistence type="predicted"/>
<keyword evidence="1" id="KW-1133">Transmembrane helix</keyword>
<keyword evidence="1" id="KW-0812">Transmembrane</keyword>
<organism evidence="2 3">
    <name type="scientific">Haloarcula rubra</name>
    <dbReference type="NCBI Taxonomy" id="2487747"/>
    <lineage>
        <taxon>Archaea</taxon>
        <taxon>Methanobacteriati</taxon>
        <taxon>Methanobacteriota</taxon>
        <taxon>Stenosarchaea group</taxon>
        <taxon>Halobacteria</taxon>
        <taxon>Halobacteriales</taxon>
        <taxon>Haloarculaceae</taxon>
        <taxon>Haloarcula</taxon>
    </lineage>
</organism>
<accession>A0AAW4PMK5</accession>
<name>A0AAW4PMK5_9EURY</name>
<feature type="transmembrane region" description="Helical" evidence="1">
    <location>
        <begin position="86"/>
        <end position="109"/>
    </location>
</feature>
<feature type="transmembrane region" description="Helical" evidence="1">
    <location>
        <begin position="43"/>
        <end position="65"/>
    </location>
</feature>
<evidence type="ECO:0000256" key="1">
    <source>
        <dbReference type="SAM" id="Phobius"/>
    </source>
</evidence>